<evidence type="ECO:0000313" key="2">
    <source>
        <dbReference type="Proteomes" id="UP000036185"/>
    </source>
</evidence>
<accession>A0ABM5U363</accession>
<evidence type="ECO:0008006" key="3">
    <source>
        <dbReference type="Google" id="ProtNLM"/>
    </source>
</evidence>
<evidence type="ECO:0000313" key="1">
    <source>
        <dbReference type="EMBL" id="AKN77733.1"/>
    </source>
</evidence>
<dbReference type="Proteomes" id="UP000036185">
    <property type="component" value="Chromosome"/>
</dbReference>
<sequence>MDALPILEDDVNYLRIRGEKLTASCSKSSEQELPRIRGEKMVWFRIMRCQKGTTSAYAEKRTAD</sequence>
<name>A0ABM5U363_CORUL</name>
<reference evidence="1 2" key="1">
    <citation type="journal article" date="2014" name="Int. J. Syst. Evol. Microbiol.">
        <title>Draft Genome Sequence of Corynebacterium ulcerans FRC58, Isolated from the Bronchitic Aspiration of a Patient in France.</title>
        <authorList>
            <person name="Silva Ado S."/>
            <person name="Barauna R.A."/>
            <person name="de Sa P.C."/>
            <person name="das Gracas D.A."/>
            <person name="Carneiro A.R."/>
            <person name="Thouvenin M."/>
            <person name="Azevedo V."/>
            <person name="Badell E."/>
            <person name="Guiso N."/>
            <person name="da Silva A.L."/>
            <person name="Ramos R.T."/>
        </authorList>
    </citation>
    <scope>NUCLEOTIDE SEQUENCE [LARGE SCALE GENOMIC DNA]</scope>
    <source>
        <strain evidence="1 2">FRC58</strain>
    </source>
</reference>
<protein>
    <recommendedName>
        <fullName evidence="3">Transposase</fullName>
    </recommendedName>
</protein>
<keyword evidence="2" id="KW-1185">Reference proteome</keyword>
<dbReference type="EMBL" id="CP011913">
    <property type="protein sequence ID" value="AKN77733.1"/>
    <property type="molecule type" value="Genomic_DNA"/>
</dbReference>
<gene>
    <name evidence="1" type="ORF">CulFRC58_1879</name>
</gene>
<proteinExistence type="predicted"/>
<organism evidence="1 2">
    <name type="scientific">Corynebacterium ulcerans FRC58</name>
    <dbReference type="NCBI Taxonomy" id="1408268"/>
    <lineage>
        <taxon>Bacteria</taxon>
        <taxon>Bacillati</taxon>
        <taxon>Actinomycetota</taxon>
        <taxon>Actinomycetes</taxon>
        <taxon>Mycobacteriales</taxon>
        <taxon>Corynebacteriaceae</taxon>
        <taxon>Corynebacterium</taxon>
    </lineage>
</organism>